<protein>
    <submittedName>
        <fullName evidence="4">Vinorine synthase</fullName>
    </submittedName>
</protein>
<dbReference type="Gene3D" id="3.30.559.10">
    <property type="entry name" value="Chloramphenicol acetyltransferase-like domain"/>
    <property type="match status" value="2"/>
</dbReference>
<comment type="caution">
    <text evidence="4">The sequence shown here is derived from an EMBL/GenBank/DDBJ whole genome shotgun (WGS) entry which is preliminary data.</text>
</comment>
<proteinExistence type="inferred from homology"/>
<gene>
    <name evidence="4" type="ORF">Scaly_2546400</name>
</gene>
<evidence type="ECO:0000256" key="2">
    <source>
        <dbReference type="ARBA" id="ARBA00022679"/>
    </source>
</evidence>
<reference evidence="4" key="1">
    <citation type="submission" date="2020-06" db="EMBL/GenBank/DDBJ databases">
        <authorList>
            <person name="Li T."/>
            <person name="Hu X."/>
            <person name="Zhang T."/>
            <person name="Song X."/>
            <person name="Zhang H."/>
            <person name="Dai N."/>
            <person name="Sheng W."/>
            <person name="Hou X."/>
            <person name="Wei L."/>
        </authorList>
    </citation>
    <scope>NUCLEOTIDE SEQUENCE</scope>
    <source>
        <strain evidence="4">KEN8</strain>
        <tissue evidence="4">Leaf</tissue>
    </source>
</reference>
<dbReference type="AlphaFoldDB" id="A0AAW2J4E0"/>
<dbReference type="PANTHER" id="PTHR31623">
    <property type="entry name" value="F21J9.9"/>
    <property type="match status" value="1"/>
</dbReference>
<keyword evidence="3" id="KW-0012">Acyltransferase</keyword>
<organism evidence="4">
    <name type="scientific">Sesamum calycinum</name>
    <dbReference type="NCBI Taxonomy" id="2727403"/>
    <lineage>
        <taxon>Eukaryota</taxon>
        <taxon>Viridiplantae</taxon>
        <taxon>Streptophyta</taxon>
        <taxon>Embryophyta</taxon>
        <taxon>Tracheophyta</taxon>
        <taxon>Spermatophyta</taxon>
        <taxon>Magnoliopsida</taxon>
        <taxon>eudicotyledons</taxon>
        <taxon>Gunneridae</taxon>
        <taxon>Pentapetalae</taxon>
        <taxon>asterids</taxon>
        <taxon>lamiids</taxon>
        <taxon>Lamiales</taxon>
        <taxon>Pedaliaceae</taxon>
        <taxon>Sesamum</taxon>
    </lineage>
</organism>
<keyword evidence="2" id="KW-0808">Transferase</keyword>
<comment type="similarity">
    <text evidence="1">Belongs to the plant acyltransferase family.</text>
</comment>
<dbReference type="PANTHER" id="PTHR31623:SF17">
    <property type="entry name" value="F21J9.9"/>
    <property type="match status" value="1"/>
</dbReference>
<evidence type="ECO:0000256" key="3">
    <source>
        <dbReference type="ARBA" id="ARBA00023315"/>
    </source>
</evidence>
<reference evidence="4" key="2">
    <citation type="journal article" date="2024" name="Plant">
        <title>Genomic evolution and insights into agronomic trait innovations of Sesamum species.</title>
        <authorList>
            <person name="Miao H."/>
            <person name="Wang L."/>
            <person name="Qu L."/>
            <person name="Liu H."/>
            <person name="Sun Y."/>
            <person name="Le M."/>
            <person name="Wang Q."/>
            <person name="Wei S."/>
            <person name="Zheng Y."/>
            <person name="Lin W."/>
            <person name="Duan Y."/>
            <person name="Cao H."/>
            <person name="Xiong S."/>
            <person name="Wang X."/>
            <person name="Wei L."/>
            <person name="Li C."/>
            <person name="Ma Q."/>
            <person name="Ju M."/>
            <person name="Zhao R."/>
            <person name="Li G."/>
            <person name="Mu C."/>
            <person name="Tian Q."/>
            <person name="Mei H."/>
            <person name="Zhang T."/>
            <person name="Gao T."/>
            <person name="Zhang H."/>
        </authorList>
    </citation>
    <scope>NUCLEOTIDE SEQUENCE</scope>
    <source>
        <strain evidence="4">KEN8</strain>
    </source>
</reference>
<name>A0AAW2J4E0_9LAMI</name>
<accession>A0AAW2J4E0</accession>
<dbReference type="GO" id="GO:0016746">
    <property type="term" value="F:acyltransferase activity"/>
    <property type="evidence" value="ECO:0007669"/>
    <property type="project" value="UniProtKB-KW"/>
</dbReference>
<dbReference type="InterPro" id="IPR023213">
    <property type="entry name" value="CAT-like_dom_sf"/>
</dbReference>
<dbReference type="EMBL" id="JACGWM010001699">
    <property type="protein sequence ID" value="KAL0289299.1"/>
    <property type="molecule type" value="Genomic_DNA"/>
</dbReference>
<sequence>MFDHMINLVDLALSAKHGSSSASNLQRDHQTLISNSHHLRELKLSYLDQLAPPVYVPLIFFYQADESRGLTASNHLQLSQHLKQSLSNTLTSFYPLAGRIQHSSVVDCSDAGAEFIEARVQAQLKDALQEPIIQQLKYLPADATAGSLLGAALIVVKITFFDCGGIAVGVCVSHKLADCVSIMAFINAWAASCRGEAEFSRLISFDLVMYFPSRDFPGSDSNLPFPASKEKLVTKRFVFDKEKLAALKEAATSPSVKDPTRVEVVSAFIWKHFIDVAKSENPETKKTFLASHPVNLRPRTSPHLRLENIFGNCIMPAMATSNLQDIADFHELVGRLRSGFRRIDEDYIGEAQNGDNYLNDIMNLNCLLVEGGLEIYSCSSWCGFAVYEVDYGWGKPVSFCTSSLPLRNSSILVNSRAGDGVEAFVTLPEDNVEILESQIKLLSDAN</sequence>
<dbReference type="Pfam" id="PF02458">
    <property type="entry name" value="Transferase"/>
    <property type="match status" value="1"/>
</dbReference>
<evidence type="ECO:0000256" key="1">
    <source>
        <dbReference type="ARBA" id="ARBA00009861"/>
    </source>
</evidence>
<evidence type="ECO:0000313" key="4">
    <source>
        <dbReference type="EMBL" id="KAL0289299.1"/>
    </source>
</evidence>